<dbReference type="PANTHER" id="PTHR22145">
    <property type="entry name" value="SI:CH211-266K22.6"/>
    <property type="match status" value="1"/>
</dbReference>
<reference evidence="2" key="1">
    <citation type="submission" date="2009-12" db="EMBL/GenBank/DDBJ databases">
        <title>The Genome Sequence of Anolis carolinensis (Green Anole Lizard).</title>
        <authorList>
            <consortium name="The Genome Sequencing Platform"/>
            <person name="Di Palma F."/>
            <person name="Alfoldi J."/>
            <person name="Heiman D."/>
            <person name="Young S."/>
            <person name="Grabherr M."/>
            <person name="Johnson J."/>
            <person name="Lander E.S."/>
            <person name="Lindblad-Toh K."/>
        </authorList>
    </citation>
    <scope>NUCLEOTIDE SEQUENCE [LARGE SCALE GENOMIC DNA]</scope>
    <source>
        <strain evidence="2">JBL SC #1</strain>
    </source>
</reference>
<dbReference type="Pfam" id="PF15344">
    <property type="entry name" value="FAM217"/>
    <property type="match status" value="1"/>
</dbReference>
<dbReference type="Bgee" id="ENSACAG00000026573">
    <property type="expression patterns" value="Expressed in ovary and 2 other cell types or tissues"/>
</dbReference>
<feature type="compositionally biased region" description="Polar residues" evidence="1">
    <location>
        <begin position="296"/>
        <end position="306"/>
    </location>
</feature>
<evidence type="ECO:0000256" key="1">
    <source>
        <dbReference type="SAM" id="MobiDB-lite"/>
    </source>
</evidence>
<dbReference type="OrthoDB" id="8763336at2759"/>
<feature type="compositionally biased region" description="Basic residues" evidence="1">
    <location>
        <begin position="334"/>
        <end position="343"/>
    </location>
</feature>
<feature type="compositionally biased region" description="Polar residues" evidence="1">
    <location>
        <begin position="245"/>
        <end position="259"/>
    </location>
</feature>
<keyword evidence="3" id="KW-1185">Reference proteome</keyword>
<dbReference type="Ensembl" id="ENSACAT00000024215.2">
    <property type="protein sequence ID" value="ENSACAP00000021135.2"/>
    <property type="gene ID" value="ENSACAG00000026573.2"/>
</dbReference>
<protein>
    <submittedName>
        <fullName evidence="2">Uncharacterized protein</fullName>
    </submittedName>
</protein>
<sequence>MPSNSSDVPSNFIHTNPMVHSFMKKCYPISYFGTQNSSKTSEGDICKKVHESNTSDSSSSDDTLSTLKRKMKRKNDNVESTHPVEEKTTSENEERNKLLQEYLKSFNTNLNPDPIEHKEGVFSSVGDDTFSYPDFLPPPYNTLDLQKLSKLDNWRTAFKEPLDYSIDLLISRLIRMERLQHLTVVREKRKEAVYPTVAVNNLSSSSTDIHQRKQLRPFDFSCSQAAFDCDRHNFDSSIHERHIQKCTSQHRPNKQSSGGASPVRSSTKSSQTSCSTSKCVKVPVTVDSSNVIMRQSTSCSGSSSKIHTGVKMTSSKLLSSSTTDNDSSKSKDARSKRKPCKKQ</sequence>
<dbReference type="eggNOG" id="ENOG502SAD6">
    <property type="taxonomic scope" value="Eukaryota"/>
</dbReference>
<feature type="compositionally biased region" description="Low complexity" evidence="1">
    <location>
        <begin position="313"/>
        <end position="325"/>
    </location>
</feature>
<dbReference type="PANTHER" id="PTHR22145:SF4">
    <property type="entry name" value="PROTEIN FAM217A"/>
    <property type="match status" value="1"/>
</dbReference>
<feature type="region of interest" description="Disordered" evidence="1">
    <location>
        <begin position="244"/>
        <end position="273"/>
    </location>
</feature>
<proteinExistence type="predicted"/>
<reference evidence="2" key="3">
    <citation type="submission" date="2025-09" db="UniProtKB">
        <authorList>
            <consortium name="Ensembl"/>
        </authorList>
    </citation>
    <scope>IDENTIFICATION</scope>
</reference>
<dbReference type="InterPro" id="IPR029266">
    <property type="entry name" value="FAM217"/>
</dbReference>
<accession>H9GV61</accession>
<dbReference type="HOGENOM" id="CLU_1574180_0_0_1"/>
<reference evidence="2" key="2">
    <citation type="submission" date="2025-08" db="UniProtKB">
        <authorList>
            <consortium name="Ensembl"/>
        </authorList>
    </citation>
    <scope>IDENTIFICATION</scope>
</reference>
<evidence type="ECO:0000313" key="3">
    <source>
        <dbReference type="Proteomes" id="UP000001646"/>
    </source>
</evidence>
<dbReference type="Proteomes" id="UP000001646">
    <property type="component" value="Unplaced"/>
</dbReference>
<evidence type="ECO:0000313" key="2">
    <source>
        <dbReference type="Ensembl" id="ENSACAP00000021135.2"/>
    </source>
</evidence>
<name>H9GV61_ANOCA</name>
<dbReference type="AlphaFoldDB" id="H9GV61"/>
<feature type="compositionally biased region" description="Basic and acidic residues" evidence="1">
    <location>
        <begin position="74"/>
        <end position="94"/>
    </location>
</feature>
<feature type="region of interest" description="Disordered" evidence="1">
    <location>
        <begin position="70"/>
        <end position="94"/>
    </location>
</feature>
<feature type="region of interest" description="Disordered" evidence="1">
    <location>
        <begin position="296"/>
        <end position="343"/>
    </location>
</feature>
<dbReference type="InParanoid" id="H9GV61"/>
<dbReference type="GeneTree" id="ENSGT00940000154543"/>
<organism evidence="2 3">
    <name type="scientific">Anolis carolinensis</name>
    <name type="common">Green anole</name>
    <name type="synonym">American chameleon</name>
    <dbReference type="NCBI Taxonomy" id="28377"/>
    <lineage>
        <taxon>Eukaryota</taxon>
        <taxon>Metazoa</taxon>
        <taxon>Chordata</taxon>
        <taxon>Craniata</taxon>
        <taxon>Vertebrata</taxon>
        <taxon>Euteleostomi</taxon>
        <taxon>Lepidosauria</taxon>
        <taxon>Squamata</taxon>
        <taxon>Bifurcata</taxon>
        <taxon>Unidentata</taxon>
        <taxon>Episquamata</taxon>
        <taxon>Toxicofera</taxon>
        <taxon>Iguania</taxon>
        <taxon>Dactyloidae</taxon>
        <taxon>Anolis</taxon>
    </lineage>
</organism>